<evidence type="ECO:0000256" key="5">
    <source>
        <dbReference type="ARBA" id="ARBA00022833"/>
    </source>
</evidence>
<dbReference type="SUPFAM" id="SSF57716">
    <property type="entry name" value="Glucocorticoid receptor-like (DNA-binding domain)"/>
    <property type="match status" value="1"/>
</dbReference>
<dbReference type="PROSITE" id="PS51030">
    <property type="entry name" value="NUCLEAR_REC_DBD_2"/>
    <property type="match status" value="1"/>
</dbReference>
<dbReference type="GO" id="GO:0005634">
    <property type="term" value="C:nucleus"/>
    <property type="evidence" value="ECO:0007669"/>
    <property type="project" value="UniProtKB-SubCell"/>
</dbReference>
<dbReference type="PANTHER" id="PTHR46011">
    <property type="entry name" value="NUCLEAR HORMONE RECEPTOR FAMILY MEMBER NHR-86-RELATED"/>
    <property type="match status" value="1"/>
</dbReference>
<keyword evidence="5" id="KW-0862">Zinc</keyword>
<comment type="similarity">
    <text evidence="2">Belongs to the nuclear hormone receptor family.</text>
</comment>
<keyword evidence="4" id="KW-0863">Zinc-finger</keyword>
<evidence type="ECO:0000256" key="8">
    <source>
        <dbReference type="ARBA" id="ARBA00023163"/>
    </source>
</evidence>
<evidence type="ECO:0000256" key="9">
    <source>
        <dbReference type="ARBA" id="ARBA00023170"/>
    </source>
</evidence>
<dbReference type="SUPFAM" id="SSF48508">
    <property type="entry name" value="Nuclear receptor ligand-binding domain"/>
    <property type="match status" value="1"/>
</dbReference>
<protein>
    <submittedName>
        <fullName evidence="13">Nuclear receptor domain-containing protein</fullName>
    </submittedName>
</protein>
<dbReference type="InterPro" id="IPR001628">
    <property type="entry name" value="Znf_hrmn_rcpt"/>
</dbReference>
<evidence type="ECO:0000256" key="3">
    <source>
        <dbReference type="ARBA" id="ARBA00022723"/>
    </source>
</evidence>
<keyword evidence="10" id="KW-0539">Nucleus</keyword>
<keyword evidence="9" id="KW-0675">Receptor</keyword>
<evidence type="ECO:0000256" key="4">
    <source>
        <dbReference type="ARBA" id="ARBA00022771"/>
    </source>
</evidence>
<name>A0A914E5E4_9BILA</name>
<dbReference type="GO" id="GO:0006357">
    <property type="term" value="P:regulation of transcription by RNA polymerase II"/>
    <property type="evidence" value="ECO:0007669"/>
    <property type="project" value="TreeGrafter"/>
</dbReference>
<evidence type="ECO:0000256" key="1">
    <source>
        <dbReference type="ARBA" id="ARBA00004123"/>
    </source>
</evidence>
<dbReference type="InterPro" id="IPR035500">
    <property type="entry name" value="NHR-like_dom_sf"/>
</dbReference>
<evidence type="ECO:0000256" key="7">
    <source>
        <dbReference type="ARBA" id="ARBA00023125"/>
    </source>
</evidence>
<reference evidence="13" key="1">
    <citation type="submission" date="2022-11" db="UniProtKB">
        <authorList>
            <consortium name="WormBaseParasite"/>
        </authorList>
    </citation>
    <scope>IDENTIFICATION</scope>
</reference>
<organism evidence="12 13">
    <name type="scientific">Acrobeloides nanus</name>
    <dbReference type="NCBI Taxonomy" id="290746"/>
    <lineage>
        <taxon>Eukaryota</taxon>
        <taxon>Metazoa</taxon>
        <taxon>Ecdysozoa</taxon>
        <taxon>Nematoda</taxon>
        <taxon>Chromadorea</taxon>
        <taxon>Rhabditida</taxon>
        <taxon>Tylenchina</taxon>
        <taxon>Cephalobomorpha</taxon>
        <taxon>Cephaloboidea</taxon>
        <taxon>Cephalobidae</taxon>
        <taxon>Acrobeloides</taxon>
    </lineage>
</organism>
<dbReference type="InterPro" id="IPR049636">
    <property type="entry name" value="HNF4-like_DBD"/>
</dbReference>
<dbReference type="CDD" id="cd06960">
    <property type="entry name" value="NR_DBD_HNF4A"/>
    <property type="match status" value="1"/>
</dbReference>
<comment type="subcellular location">
    <subcellularLocation>
        <location evidence="1">Nucleus</location>
    </subcellularLocation>
</comment>
<keyword evidence="8" id="KW-0804">Transcription</keyword>
<evidence type="ECO:0000256" key="6">
    <source>
        <dbReference type="ARBA" id="ARBA00023015"/>
    </source>
</evidence>
<dbReference type="GO" id="GO:0000978">
    <property type="term" value="F:RNA polymerase II cis-regulatory region sequence-specific DNA binding"/>
    <property type="evidence" value="ECO:0007669"/>
    <property type="project" value="InterPro"/>
</dbReference>
<evidence type="ECO:0000259" key="11">
    <source>
        <dbReference type="PROSITE" id="PS51030"/>
    </source>
</evidence>
<keyword evidence="6" id="KW-0805">Transcription regulation</keyword>
<dbReference type="GO" id="GO:0008270">
    <property type="term" value="F:zinc ion binding"/>
    <property type="evidence" value="ECO:0007669"/>
    <property type="project" value="UniProtKB-KW"/>
</dbReference>
<keyword evidence="7" id="KW-0238">DNA-binding</keyword>
<evidence type="ECO:0000256" key="2">
    <source>
        <dbReference type="ARBA" id="ARBA00005993"/>
    </source>
</evidence>
<dbReference type="Gene3D" id="3.30.50.10">
    <property type="entry name" value="Erythroid Transcription Factor GATA-1, subunit A"/>
    <property type="match status" value="1"/>
</dbReference>
<dbReference type="Pfam" id="PF00104">
    <property type="entry name" value="Hormone_recep"/>
    <property type="match status" value="1"/>
</dbReference>
<proteinExistence type="inferred from homology"/>
<evidence type="ECO:0000313" key="13">
    <source>
        <dbReference type="WBParaSite" id="ACRNAN_scaffold5871.g25908.t1"/>
    </source>
</evidence>
<accession>A0A914E5E4</accession>
<dbReference type="PANTHER" id="PTHR46011:SF4">
    <property type="entry name" value="NUCLEAR HORMONE RECEPTOR FAMILY MEMBER NHR-43"/>
    <property type="match status" value="1"/>
</dbReference>
<evidence type="ECO:0000313" key="12">
    <source>
        <dbReference type="Proteomes" id="UP000887540"/>
    </source>
</evidence>
<dbReference type="PROSITE" id="PS00031">
    <property type="entry name" value="NUCLEAR_REC_DBD_1"/>
    <property type="match status" value="1"/>
</dbReference>
<dbReference type="Pfam" id="PF00105">
    <property type="entry name" value="zf-C4"/>
    <property type="match status" value="1"/>
</dbReference>
<dbReference type="AlphaFoldDB" id="A0A914E5E4"/>
<dbReference type="GO" id="GO:0003700">
    <property type="term" value="F:DNA-binding transcription factor activity"/>
    <property type="evidence" value="ECO:0007669"/>
    <property type="project" value="InterPro"/>
</dbReference>
<dbReference type="SMART" id="SM00399">
    <property type="entry name" value="ZnF_C4"/>
    <property type="match status" value="1"/>
</dbReference>
<dbReference type="PRINTS" id="PR00047">
    <property type="entry name" value="STROIDFINGER"/>
</dbReference>
<keyword evidence="12" id="KW-1185">Reference proteome</keyword>
<sequence>MISEKYLINIAGIILRFLMGTKPCDVCCLDEVQYMHFGAPVCSACSAFFRRSIAESKTYKCGKGYKCNVTKELRNSCRACRLKRCYDVGMCAEKDENGLFAQDCQIINNPSTTSTNNAQPIEKKPEMESSSQTFILNKILQGLKAYLNAQKTLYVVEHPDKTLNNLEFEIDTKTEWNRIERYCIFVLNSVLNEYFEPYNLMQESQKRLIVKNVFTKIIFLIKCYQTSIYYPDPEDNRLVTHYGFYVSYETNDYFFRSEVTIKNVEDFYRLHNQYLGEKRAIAMKINKYGIRDIDLAVLCYLIFSQECEKHSLCNSEIEIVKGFLFEEYHKNLINTYGFEKSGVKFANVLCLLNDITELQLLVYEFRMIGKVFTTDFVDIWDGLLLDNIAMETNVSH</sequence>
<dbReference type="Proteomes" id="UP000887540">
    <property type="component" value="Unplaced"/>
</dbReference>
<dbReference type="InterPro" id="IPR000536">
    <property type="entry name" value="Nucl_hrmn_rcpt_lig-bd"/>
</dbReference>
<dbReference type="InterPro" id="IPR013088">
    <property type="entry name" value="Znf_NHR/GATA"/>
</dbReference>
<feature type="domain" description="Nuclear receptor" evidence="11">
    <location>
        <begin position="21"/>
        <end position="97"/>
    </location>
</feature>
<evidence type="ECO:0000256" key="10">
    <source>
        <dbReference type="ARBA" id="ARBA00023242"/>
    </source>
</evidence>
<keyword evidence="3" id="KW-0479">Metal-binding</keyword>
<dbReference type="WBParaSite" id="ACRNAN_scaffold5871.g25908.t1">
    <property type="protein sequence ID" value="ACRNAN_scaffold5871.g25908.t1"/>
    <property type="gene ID" value="ACRNAN_scaffold5871.g25908"/>
</dbReference>